<gene>
    <name evidence="1" type="ORF">BBI01_17100</name>
</gene>
<organism evidence="1 2">
    <name type="scientific">Chryseobacterium artocarpi</name>
    <dbReference type="NCBI Taxonomy" id="1414727"/>
    <lineage>
        <taxon>Bacteria</taxon>
        <taxon>Pseudomonadati</taxon>
        <taxon>Bacteroidota</taxon>
        <taxon>Flavobacteriia</taxon>
        <taxon>Flavobacteriales</taxon>
        <taxon>Weeksellaceae</taxon>
        <taxon>Chryseobacterium group</taxon>
        <taxon>Chryseobacterium</taxon>
    </lineage>
</organism>
<dbReference type="OrthoDB" id="1254321at2"/>
<dbReference type="Proteomes" id="UP000092651">
    <property type="component" value="Unassembled WGS sequence"/>
</dbReference>
<evidence type="ECO:0000313" key="2">
    <source>
        <dbReference type="Proteomes" id="UP000092651"/>
    </source>
</evidence>
<sequence length="185" mass="21958">MDELYISYFVEGRIKKKDHISPDYFMGEYYLDATENIQEKIQELCIEGGLRWVFYTQKAAAFGYILWNWEEISEKGEIKFKGKSVLDSKSREIFNCSTDILTHQMEEATKWYYDSNDILLLTFNYNSQNKMTHAYDKQDTWGLDGGWPMDKEELIIVDERIGAFPWDQHPYFHSAVPFLPETDRI</sequence>
<keyword evidence="2" id="KW-1185">Reference proteome</keyword>
<dbReference type="EMBL" id="MAYH01000048">
    <property type="protein sequence ID" value="OCA68935.1"/>
    <property type="molecule type" value="Genomic_DNA"/>
</dbReference>
<evidence type="ECO:0000313" key="1">
    <source>
        <dbReference type="EMBL" id="OCA68935.1"/>
    </source>
</evidence>
<proteinExistence type="predicted"/>
<reference evidence="1 2" key="1">
    <citation type="submission" date="2016-07" db="EMBL/GenBank/DDBJ databases">
        <authorList>
            <person name="Jeong J.-J."/>
            <person name="Kim D.W."/>
            <person name="Sang M.K."/>
            <person name="Choi I.-G."/>
            <person name="Kim K.D."/>
        </authorList>
    </citation>
    <scope>NUCLEOTIDE SEQUENCE [LARGE SCALE GENOMIC DNA]</scope>
    <source>
        <strain evidence="1 2">UTM-3</strain>
    </source>
</reference>
<dbReference type="RefSeq" id="WP_065396035.1">
    <property type="nucleotide sequence ID" value="NZ_MAYH01000048.1"/>
</dbReference>
<comment type="caution">
    <text evidence="1">The sequence shown here is derived from an EMBL/GenBank/DDBJ whole genome shotgun (WGS) entry which is preliminary data.</text>
</comment>
<protein>
    <submittedName>
        <fullName evidence="1">Uncharacterized protein</fullName>
    </submittedName>
</protein>
<dbReference type="AlphaFoldDB" id="A0A1B8ZBJ0"/>
<accession>A0A1B8ZBJ0</accession>
<name>A0A1B8ZBJ0_9FLAO</name>